<dbReference type="InterPro" id="IPR005628">
    <property type="entry name" value="GspK"/>
</dbReference>
<dbReference type="Proteomes" id="UP001374803">
    <property type="component" value="Chromosome"/>
</dbReference>
<proteinExistence type="predicted"/>
<sequence length="467" mass="50412">MSRARRRAKQRTRERGIALIMVLGAIAVLTVMLAEFQDETSTELAAALADRDGVQAEYMARSAVNLSRLLLAAEPTMRTAVAPLFMMMKKTPPQLPVWEFSDRILGAFNDQEGAASFAGSVGVDLSAGKNLGMPGGRFEISIVDEDSKINVNLGAANDMAHLRLAREIMGLIAPLQYSPMFEKKDGSGATHDRLSVCAAIIDWADLDEGMFDCNVQQTAQARSAGVEDAYYQLLPTRPYRRKNAPYDSLDELRMVRGVGEDFWATFIDPEPDNPKKRIMTVWGQGAVNVNTANAQTLLAIVCSGAQLDTPVCTDPMQAATFLTGVTMARGLTMGAPMFGNANDFINTMKGQGQMGPLLTTMGMKPVKFQSDAEFGKSISTESKVFSIYTVGVIKGYKRETRTSIHAVVDFRSAPQLTATGQQPNTGQQPQTTPPGQTPSTGSGSQTGTNNPATQPSSGGQVVYFRIE</sequence>
<reference evidence="3" key="1">
    <citation type="submission" date="2021-12" db="EMBL/GenBank/DDBJ databases">
        <title>Discovery of the Pendulisporaceae a myxobacterial family with distinct sporulation behavior and unique specialized metabolism.</title>
        <authorList>
            <person name="Garcia R."/>
            <person name="Popoff A."/>
            <person name="Bader C.D."/>
            <person name="Loehr J."/>
            <person name="Walesch S."/>
            <person name="Walt C."/>
            <person name="Boldt J."/>
            <person name="Bunk B."/>
            <person name="Haeckl F.J.F.P.J."/>
            <person name="Gunesch A.P."/>
            <person name="Birkelbach J."/>
            <person name="Nuebel U."/>
            <person name="Pietschmann T."/>
            <person name="Bach T."/>
            <person name="Mueller R."/>
        </authorList>
    </citation>
    <scope>NUCLEOTIDE SEQUENCE</scope>
    <source>
        <strain evidence="3">MSr11367</strain>
    </source>
</reference>
<dbReference type="RefSeq" id="WP_394838266.1">
    <property type="nucleotide sequence ID" value="NZ_CP089929.1"/>
</dbReference>
<keyword evidence="2" id="KW-0812">Transmembrane</keyword>
<keyword evidence="4" id="KW-1185">Reference proteome</keyword>
<evidence type="ECO:0000256" key="2">
    <source>
        <dbReference type="SAM" id="Phobius"/>
    </source>
</evidence>
<feature type="compositionally biased region" description="Low complexity" evidence="1">
    <location>
        <begin position="437"/>
        <end position="451"/>
    </location>
</feature>
<keyword evidence="2" id="KW-1133">Transmembrane helix</keyword>
<feature type="transmembrane region" description="Helical" evidence="2">
    <location>
        <begin position="16"/>
        <end position="34"/>
    </location>
</feature>
<dbReference type="EMBL" id="CP089983">
    <property type="protein sequence ID" value="WXB08594.1"/>
    <property type="molecule type" value="Genomic_DNA"/>
</dbReference>
<feature type="compositionally biased region" description="Low complexity" evidence="1">
    <location>
        <begin position="419"/>
        <end position="430"/>
    </location>
</feature>
<dbReference type="PANTHER" id="PTHR38831:SF2">
    <property type="entry name" value="TYPE II SECRETION SYSTEM PROTEIN K"/>
    <property type="match status" value="1"/>
</dbReference>
<accession>A0ABZ2LGA0</accession>
<dbReference type="PANTHER" id="PTHR38831">
    <property type="entry name" value="TYPE II SECRETION SYSTEM PROTEIN K"/>
    <property type="match status" value="1"/>
</dbReference>
<name>A0ABZ2LGA0_9BACT</name>
<dbReference type="SUPFAM" id="SSF158544">
    <property type="entry name" value="GspK insert domain-like"/>
    <property type="match status" value="1"/>
</dbReference>
<feature type="region of interest" description="Disordered" evidence="1">
    <location>
        <begin position="414"/>
        <end position="467"/>
    </location>
</feature>
<evidence type="ECO:0000313" key="4">
    <source>
        <dbReference type="Proteomes" id="UP001374803"/>
    </source>
</evidence>
<keyword evidence="2" id="KW-0472">Membrane</keyword>
<gene>
    <name evidence="3" type="ORF">LVJ94_15280</name>
</gene>
<dbReference type="Gene3D" id="1.10.40.60">
    <property type="entry name" value="EpsJ-like"/>
    <property type="match status" value="1"/>
</dbReference>
<protein>
    <submittedName>
        <fullName evidence="3">Type II secretion system protein GspK</fullName>
    </submittedName>
</protein>
<evidence type="ECO:0000256" key="1">
    <source>
        <dbReference type="SAM" id="MobiDB-lite"/>
    </source>
</evidence>
<evidence type="ECO:0000313" key="3">
    <source>
        <dbReference type="EMBL" id="WXB08594.1"/>
    </source>
</evidence>
<dbReference type="InterPro" id="IPR038072">
    <property type="entry name" value="GspK_central_sf"/>
</dbReference>
<organism evidence="3 4">
    <name type="scientific">Pendulispora rubella</name>
    <dbReference type="NCBI Taxonomy" id="2741070"/>
    <lineage>
        <taxon>Bacteria</taxon>
        <taxon>Pseudomonadati</taxon>
        <taxon>Myxococcota</taxon>
        <taxon>Myxococcia</taxon>
        <taxon>Myxococcales</taxon>
        <taxon>Sorangiineae</taxon>
        <taxon>Pendulisporaceae</taxon>
        <taxon>Pendulispora</taxon>
    </lineage>
</organism>